<feature type="domain" description="CoA carboxyltransferase C-terminal" evidence="2">
    <location>
        <begin position="355"/>
        <end position="589"/>
    </location>
</feature>
<dbReference type="InterPro" id="IPR011763">
    <property type="entry name" value="COA_CT_C"/>
</dbReference>
<feature type="compositionally biased region" description="Low complexity" evidence="1">
    <location>
        <begin position="80"/>
        <end position="93"/>
    </location>
</feature>
<dbReference type="EMBL" id="QGKS01000053">
    <property type="protein sequence ID" value="PWR17327.1"/>
    <property type="molecule type" value="Genomic_DNA"/>
</dbReference>
<evidence type="ECO:0000259" key="2">
    <source>
        <dbReference type="PROSITE" id="PS50989"/>
    </source>
</evidence>
<name>A0A317DRP2_9ACTN</name>
<dbReference type="GO" id="GO:0004658">
    <property type="term" value="F:propionyl-CoA carboxylase activity"/>
    <property type="evidence" value="ECO:0007669"/>
    <property type="project" value="TreeGrafter"/>
</dbReference>
<dbReference type="PROSITE" id="PS50989">
    <property type="entry name" value="COA_CT_CTER"/>
    <property type="match status" value="1"/>
</dbReference>
<organism evidence="3 4">
    <name type="scientific">Micromonospora sicca</name>
    <dbReference type="NCBI Taxonomy" id="2202420"/>
    <lineage>
        <taxon>Bacteria</taxon>
        <taxon>Bacillati</taxon>
        <taxon>Actinomycetota</taxon>
        <taxon>Actinomycetes</taxon>
        <taxon>Micromonosporales</taxon>
        <taxon>Micromonosporaceae</taxon>
        <taxon>Micromonospora</taxon>
    </lineage>
</organism>
<sequence>MVPPRRPADLRGGRPPARRAVPRRPAPARTGPGGAPPRGATNGRAPRRGWRATAPAEPGQERVSDEERPAPPAARDSVEPPAAAGSAAPAKPTGPGGEPVRAELAEVLQRQAGLHDAARAEAAAKRHAAGRRTVRENLADLIDDGSWLEYGGLAVAAQRSRRPLADLAAATPADGVVVGVGRVGGTRVAAVAYDYSVLAGTQGVTGHRKTDRLLDVAARDGLPVVVFAEGGGGRPSDTDHPTVAGLELTTFASLARLRSLRVGIAAGYCFAGNAALLGMCDVTIGVAGASIGMGGPAMVEAAGLGAVAPRDVGPLHVHLASGAVDLAAADDADAVRLARRVLGHAGGTLTDGRHEDQRRLRDVLPENRRRAYDVRGVLRLLFDVDSVLELRERHGRSLVTALARLDGRPVGVIANNPLHRAGAIDATAAGKATRFLRLCERLGLPVVSLCDTPGIMVGPDAERTGLVRAVGDLFTAGASLRTPLVAVVLRKAYGLGAMAMAGGGFHATRLTLAWPTGEVGAMGLEGAVRLGHRRELAEIPDEDERRRRYDELVADAYDRGRALSAAASFELDDVVDPADTRDRPVAALF</sequence>
<dbReference type="PANTHER" id="PTHR43842:SF2">
    <property type="entry name" value="PROPIONYL-COA CARBOXYLASE BETA CHAIN, MITOCHONDRIAL"/>
    <property type="match status" value="1"/>
</dbReference>
<dbReference type="OrthoDB" id="9803706at2"/>
<dbReference type="InterPro" id="IPR034733">
    <property type="entry name" value="AcCoA_carboxyl_beta"/>
</dbReference>
<comment type="caution">
    <text evidence="3">The sequence shown here is derived from an EMBL/GenBank/DDBJ whole genome shotgun (WGS) entry which is preliminary data.</text>
</comment>
<dbReference type="InterPro" id="IPR051047">
    <property type="entry name" value="AccD/PCCB"/>
</dbReference>
<dbReference type="PANTHER" id="PTHR43842">
    <property type="entry name" value="PROPIONYL-COA CARBOXYLASE BETA CHAIN"/>
    <property type="match status" value="1"/>
</dbReference>
<feature type="region of interest" description="Disordered" evidence="1">
    <location>
        <begin position="1"/>
        <end position="99"/>
    </location>
</feature>
<dbReference type="Gene3D" id="3.90.226.10">
    <property type="entry name" value="2-enoyl-CoA Hydratase, Chain A, domain 1"/>
    <property type="match status" value="2"/>
</dbReference>
<protein>
    <submittedName>
        <fullName evidence="3">Biotin carboxylase</fullName>
    </submittedName>
</protein>
<evidence type="ECO:0000313" key="4">
    <source>
        <dbReference type="Proteomes" id="UP000246050"/>
    </source>
</evidence>
<feature type="compositionally biased region" description="Basic and acidic residues" evidence="1">
    <location>
        <begin position="59"/>
        <end position="69"/>
    </location>
</feature>
<dbReference type="SUPFAM" id="SSF52096">
    <property type="entry name" value="ClpP/crotonase"/>
    <property type="match status" value="2"/>
</dbReference>
<reference evidence="3 4" key="1">
    <citation type="submission" date="2018-05" db="EMBL/GenBank/DDBJ databases">
        <title>Micromonosporas from Atacama Desert.</title>
        <authorList>
            <person name="Carro L."/>
            <person name="Golinska P."/>
            <person name="Klenk H.-P."/>
            <person name="Goodfellow M."/>
        </authorList>
    </citation>
    <scope>NUCLEOTIDE SEQUENCE [LARGE SCALE GENOMIC DNA]</scope>
    <source>
        <strain evidence="3 4">4G51</strain>
    </source>
</reference>
<dbReference type="Proteomes" id="UP000246050">
    <property type="component" value="Unassembled WGS sequence"/>
</dbReference>
<evidence type="ECO:0000256" key="1">
    <source>
        <dbReference type="SAM" id="MobiDB-lite"/>
    </source>
</evidence>
<proteinExistence type="predicted"/>
<gene>
    <name evidence="3" type="ORF">DKT69_00840</name>
</gene>
<dbReference type="AlphaFoldDB" id="A0A317DRP2"/>
<dbReference type="Pfam" id="PF01039">
    <property type="entry name" value="Carboxyl_trans"/>
    <property type="match status" value="1"/>
</dbReference>
<evidence type="ECO:0000313" key="3">
    <source>
        <dbReference type="EMBL" id="PWR17327.1"/>
    </source>
</evidence>
<accession>A0A317DRP2</accession>
<feature type="compositionally biased region" description="Basic and acidic residues" evidence="1">
    <location>
        <begin position="1"/>
        <end position="12"/>
    </location>
</feature>
<dbReference type="InterPro" id="IPR029045">
    <property type="entry name" value="ClpP/crotonase-like_dom_sf"/>
</dbReference>